<protein>
    <submittedName>
        <fullName evidence="7">Bacterial regulatory helix-turn-helix, lysR family protein</fullName>
    </submittedName>
</protein>
<dbReference type="SUPFAM" id="SSF53850">
    <property type="entry name" value="Periplasmic binding protein-like II"/>
    <property type="match status" value="1"/>
</dbReference>
<dbReference type="FunFam" id="1.10.10.10:FF:000001">
    <property type="entry name" value="LysR family transcriptional regulator"/>
    <property type="match status" value="1"/>
</dbReference>
<gene>
    <name evidence="7" type="ORF">OI25_5697</name>
</gene>
<dbReference type="AlphaFoldDB" id="A0AAU8TLS6"/>
<dbReference type="Pfam" id="PF00126">
    <property type="entry name" value="HTH_1"/>
    <property type="match status" value="1"/>
</dbReference>
<dbReference type="Gene3D" id="1.10.10.10">
    <property type="entry name" value="Winged helix-like DNA-binding domain superfamily/Winged helix DNA-binding domain"/>
    <property type="match status" value="1"/>
</dbReference>
<evidence type="ECO:0000313" key="7">
    <source>
        <dbReference type="EMBL" id="AJZ61821.1"/>
    </source>
</evidence>
<sequence>MREISLDRLRTLVAITDHGSFADAARALHLAPPTVSLHIAELEDRIGAPLLSRKRGHVKPSAIGEVLVERARRLLADAEQALDDIQRQVEGLEGRARLGASTGVIAHLLPQALEVLRQHHPAIDIQIAVLTSHETLSRLVDGTLDVGLVALPQPPVAGLVIKPWRRDPVMAFVPAHWRCPARVTPEWLAAQPLILNDATTRLSRLTTEWFATGGHHPVPRIQLNYNDAIKSLVAAGYGAALLPHEATTPLPDRRIVMRPLRPALWRRLGIAHRAGHVERSTQHVLDVLWGGCDWRRRCHLPLRFAWVRCRWDDMTLRRVTQSRRDLRVRVYATHCVRNAAPVRAAMSERY</sequence>
<dbReference type="PROSITE" id="PS50931">
    <property type="entry name" value="HTH_LYSR"/>
    <property type="match status" value="1"/>
</dbReference>
<dbReference type="Pfam" id="PF03466">
    <property type="entry name" value="LysR_substrate"/>
    <property type="match status" value="1"/>
</dbReference>
<dbReference type="KEGG" id="bfn:OI25_5697"/>
<accession>A0AAU8TLS6</accession>
<keyword evidence="2" id="KW-0805">Transcription regulation</keyword>
<evidence type="ECO:0000313" key="8">
    <source>
        <dbReference type="Proteomes" id="UP000032614"/>
    </source>
</evidence>
<dbReference type="PANTHER" id="PTHR30346:SF28">
    <property type="entry name" value="HTH-TYPE TRANSCRIPTIONAL REGULATOR CYNR"/>
    <property type="match status" value="1"/>
</dbReference>
<organism evidence="7 8">
    <name type="scientific">Paraburkholderia fungorum</name>
    <dbReference type="NCBI Taxonomy" id="134537"/>
    <lineage>
        <taxon>Bacteria</taxon>
        <taxon>Pseudomonadati</taxon>
        <taxon>Pseudomonadota</taxon>
        <taxon>Betaproteobacteria</taxon>
        <taxon>Burkholderiales</taxon>
        <taxon>Burkholderiaceae</taxon>
        <taxon>Paraburkholderia</taxon>
    </lineage>
</organism>
<evidence type="ECO:0000256" key="2">
    <source>
        <dbReference type="ARBA" id="ARBA00023015"/>
    </source>
</evidence>
<dbReference type="InterPro" id="IPR005119">
    <property type="entry name" value="LysR_subst-bd"/>
</dbReference>
<evidence type="ECO:0000256" key="4">
    <source>
        <dbReference type="ARBA" id="ARBA00023163"/>
    </source>
</evidence>
<feature type="domain" description="HTH lysR-type" evidence="6">
    <location>
        <begin position="4"/>
        <end position="61"/>
    </location>
</feature>
<evidence type="ECO:0000256" key="1">
    <source>
        <dbReference type="ARBA" id="ARBA00009437"/>
    </source>
</evidence>
<reference evidence="7 8" key="1">
    <citation type="journal article" date="2015" name="Genome Announc.">
        <title>Complete genome sequences for 59 burkholderia isolates, both pathogenic and near neighbor.</title>
        <authorList>
            <person name="Johnson S.L."/>
            <person name="Bishop-Lilly K.A."/>
            <person name="Ladner J.T."/>
            <person name="Daligault H.E."/>
            <person name="Davenport K.W."/>
            <person name="Jaissle J."/>
            <person name="Frey K.G."/>
            <person name="Koroleva G.I."/>
            <person name="Bruce D.C."/>
            <person name="Coyne S.R."/>
            <person name="Broomall S.M."/>
            <person name="Li P.E."/>
            <person name="Teshima H."/>
            <person name="Gibbons H.S."/>
            <person name="Palacios G.F."/>
            <person name="Rosenzweig C.N."/>
            <person name="Redden C.L."/>
            <person name="Xu Y."/>
            <person name="Minogue T.D."/>
            <person name="Chain P.S."/>
        </authorList>
    </citation>
    <scope>NUCLEOTIDE SEQUENCE [LARGE SCALE GENOMIC DNA]</scope>
    <source>
        <strain evidence="7 8">ATCC BAA-463</strain>
    </source>
</reference>
<dbReference type="InterPro" id="IPR000847">
    <property type="entry name" value="LysR_HTH_N"/>
</dbReference>
<dbReference type="CDD" id="cd05466">
    <property type="entry name" value="PBP2_LTTR_substrate"/>
    <property type="match status" value="1"/>
</dbReference>
<dbReference type="GO" id="GO:0003700">
    <property type="term" value="F:DNA-binding transcription factor activity"/>
    <property type="evidence" value="ECO:0007669"/>
    <property type="project" value="InterPro"/>
</dbReference>
<evidence type="ECO:0000256" key="3">
    <source>
        <dbReference type="ARBA" id="ARBA00023125"/>
    </source>
</evidence>
<dbReference type="PANTHER" id="PTHR30346">
    <property type="entry name" value="TRANSCRIPTIONAL DUAL REGULATOR HCAR-RELATED"/>
    <property type="match status" value="1"/>
</dbReference>
<keyword evidence="3" id="KW-0238">DNA-binding</keyword>
<name>A0AAU8TLS6_9BURK</name>
<dbReference type="Proteomes" id="UP000032614">
    <property type="component" value="Chromosome 2"/>
</dbReference>
<dbReference type="SUPFAM" id="SSF46785">
    <property type="entry name" value="Winged helix' DNA-binding domain"/>
    <property type="match status" value="1"/>
</dbReference>
<dbReference type="EMBL" id="CP010027">
    <property type="protein sequence ID" value="AJZ61821.1"/>
    <property type="molecule type" value="Genomic_DNA"/>
</dbReference>
<dbReference type="Gene3D" id="3.40.190.290">
    <property type="match status" value="1"/>
</dbReference>
<dbReference type="InterPro" id="IPR036388">
    <property type="entry name" value="WH-like_DNA-bd_sf"/>
</dbReference>
<proteinExistence type="inferred from homology"/>
<dbReference type="GO" id="GO:0003677">
    <property type="term" value="F:DNA binding"/>
    <property type="evidence" value="ECO:0007669"/>
    <property type="project" value="UniProtKB-KW"/>
</dbReference>
<dbReference type="InterPro" id="IPR036390">
    <property type="entry name" value="WH_DNA-bd_sf"/>
</dbReference>
<evidence type="ECO:0000256" key="5">
    <source>
        <dbReference type="SAM" id="Coils"/>
    </source>
</evidence>
<feature type="coiled-coil region" evidence="5">
    <location>
        <begin position="68"/>
        <end position="95"/>
    </location>
</feature>
<keyword evidence="4" id="KW-0804">Transcription</keyword>
<evidence type="ECO:0000259" key="6">
    <source>
        <dbReference type="PROSITE" id="PS50931"/>
    </source>
</evidence>
<keyword evidence="5" id="KW-0175">Coiled coil</keyword>
<comment type="similarity">
    <text evidence="1">Belongs to the LysR transcriptional regulatory family.</text>
</comment>